<dbReference type="InterPro" id="IPR029058">
    <property type="entry name" value="AB_hydrolase_fold"/>
</dbReference>
<evidence type="ECO:0000313" key="3">
    <source>
        <dbReference type="EMBL" id="XDV04467.1"/>
    </source>
</evidence>
<dbReference type="EMBL" id="CP165623">
    <property type="protein sequence ID" value="XDV04467.1"/>
    <property type="molecule type" value="Genomic_DNA"/>
</dbReference>
<dbReference type="RefSeq" id="WP_169916618.1">
    <property type="nucleotide sequence ID" value="NZ_CP165623.1"/>
</dbReference>
<dbReference type="PANTHER" id="PTHR22946:SF9">
    <property type="entry name" value="POLYKETIDE TRANSFERASE AF380"/>
    <property type="match status" value="1"/>
</dbReference>
<feature type="domain" description="Serine aminopeptidase S33" evidence="2">
    <location>
        <begin position="42"/>
        <end position="148"/>
    </location>
</feature>
<dbReference type="SUPFAM" id="SSF53474">
    <property type="entry name" value="alpha/beta-Hydrolases"/>
    <property type="match status" value="1"/>
</dbReference>
<accession>A0AB39WT79</accession>
<dbReference type="Gene3D" id="3.40.50.1820">
    <property type="entry name" value="alpha/beta hydrolase"/>
    <property type="match status" value="1"/>
</dbReference>
<sequence length="259" mass="28157">MSKQQIIFKNSESVSLSGLLQTPEAPSAYALFAHCFTCGKDIKAAARIAKALVDNNIAVLRFDFTGLGNSEGDFSNSNFSSNVADLVAAADYLRETHEAPAILIGHSLGGAAVIAAAKYIPEVKGVVTIGAPAEASHVIKQFKSEVANIRDHGEFKVMLAGREFNIKKQFLDDIETHQQDKNIASLRRALLVFHSPVDTVVSIEQAQKIYQTAKHPKSFISLDSADHLLTNSKDADYVASCITAWSSRYLYTSEKSHSI</sequence>
<dbReference type="PANTHER" id="PTHR22946">
    <property type="entry name" value="DIENELACTONE HYDROLASE DOMAIN-CONTAINING PROTEIN-RELATED"/>
    <property type="match status" value="1"/>
</dbReference>
<proteinExistence type="predicted"/>
<dbReference type="AlphaFoldDB" id="A0AB39WT79"/>
<reference evidence="3" key="1">
    <citation type="submission" date="2024-07" db="EMBL/GenBank/DDBJ databases">
        <authorList>
            <person name="Biller S.J."/>
        </authorList>
    </citation>
    <scope>NUCLEOTIDE SEQUENCE</scope>
    <source>
        <strain evidence="3">WC2401</strain>
    </source>
</reference>
<evidence type="ECO:0000256" key="1">
    <source>
        <dbReference type="ARBA" id="ARBA00022801"/>
    </source>
</evidence>
<dbReference type="EC" id="3.4.-.-" evidence="3"/>
<dbReference type="InterPro" id="IPR050261">
    <property type="entry name" value="FrsA_esterase"/>
</dbReference>
<dbReference type="InterPro" id="IPR022742">
    <property type="entry name" value="Hydrolase_4"/>
</dbReference>
<dbReference type="Pfam" id="PF12146">
    <property type="entry name" value="Hydrolase_4"/>
    <property type="match status" value="1"/>
</dbReference>
<name>A0AB39WT79_9PSED</name>
<dbReference type="GO" id="GO:0052689">
    <property type="term" value="F:carboxylic ester hydrolase activity"/>
    <property type="evidence" value="ECO:0007669"/>
    <property type="project" value="UniProtKB-ARBA"/>
</dbReference>
<protein>
    <submittedName>
        <fullName evidence="3">Alpha/beta hydrolase family protein</fullName>
        <ecNumber evidence="3">3.4.-.-</ecNumber>
    </submittedName>
</protein>
<keyword evidence="1 3" id="KW-0378">Hydrolase</keyword>
<organism evidence="3">
    <name type="scientific">Pseudomonas sp. WC2401</name>
    <dbReference type="NCBI Taxonomy" id="3234143"/>
    <lineage>
        <taxon>Bacteria</taxon>
        <taxon>Pseudomonadati</taxon>
        <taxon>Pseudomonadota</taxon>
        <taxon>Gammaproteobacteria</taxon>
        <taxon>Pseudomonadales</taxon>
        <taxon>Pseudomonadaceae</taxon>
        <taxon>Pseudomonas</taxon>
    </lineage>
</organism>
<gene>
    <name evidence="3" type="ORF">AB3G35_15415</name>
</gene>
<evidence type="ECO:0000259" key="2">
    <source>
        <dbReference type="Pfam" id="PF12146"/>
    </source>
</evidence>